<dbReference type="OMA" id="KSIMACA"/>
<dbReference type="Gene3D" id="1.10.472.10">
    <property type="entry name" value="Cyclin-like"/>
    <property type="match status" value="2"/>
</dbReference>
<dbReference type="AlphaFoldDB" id="A0A084GH01"/>
<organism evidence="4 5">
    <name type="scientific">Pseudallescheria apiosperma</name>
    <name type="common">Scedosporium apiospermum</name>
    <dbReference type="NCBI Taxonomy" id="563466"/>
    <lineage>
        <taxon>Eukaryota</taxon>
        <taxon>Fungi</taxon>
        <taxon>Dikarya</taxon>
        <taxon>Ascomycota</taxon>
        <taxon>Pezizomycotina</taxon>
        <taxon>Sordariomycetes</taxon>
        <taxon>Hypocreomycetidae</taxon>
        <taxon>Microascales</taxon>
        <taxon>Microascaceae</taxon>
        <taxon>Scedosporium</taxon>
    </lineage>
</organism>
<protein>
    <submittedName>
        <fullName evidence="4">Cyclin ccl1</fullName>
    </submittedName>
</protein>
<reference evidence="4 5" key="1">
    <citation type="journal article" date="2014" name="Genome Announc.">
        <title>Draft genome sequence of the pathogenic fungus Scedosporium apiospermum.</title>
        <authorList>
            <person name="Vandeputte P."/>
            <person name="Ghamrawi S."/>
            <person name="Rechenmann M."/>
            <person name="Iltis A."/>
            <person name="Giraud S."/>
            <person name="Fleury M."/>
            <person name="Thornton C."/>
            <person name="Delhaes L."/>
            <person name="Meyer W."/>
            <person name="Papon N."/>
            <person name="Bouchara J.P."/>
        </authorList>
    </citation>
    <scope>NUCLEOTIDE SEQUENCE [LARGE SCALE GENOMIC DNA]</scope>
    <source>
        <strain evidence="4 5">IHEM 14462</strain>
    </source>
</reference>
<accession>A0A084GH01</accession>
<proteinExistence type="predicted"/>
<dbReference type="SUPFAM" id="SSF47954">
    <property type="entry name" value="Cyclin-like"/>
    <property type="match status" value="2"/>
</dbReference>
<dbReference type="CDD" id="cd20525">
    <property type="entry name" value="CYCLIN_CCNH_rpt2"/>
    <property type="match status" value="1"/>
</dbReference>
<evidence type="ECO:0000313" key="4">
    <source>
        <dbReference type="EMBL" id="KEZ46613.1"/>
    </source>
</evidence>
<dbReference type="HOGENOM" id="CLU_022620_4_1_1"/>
<comment type="caution">
    <text evidence="4">The sequence shown here is derived from an EMBL/GenBank/DDBJ whole genome shotgun (WGS) entry which is preliminary data.</text>
</comment>
<dbReference type="GO" id="GO:0006357">
    <property type="term" value="P:regulation of transcription by RNA polymerase II"/>
    <property type="evidence" value="ECO:0007669"/>
    <property type="project" value="InterPro"/>
</dbReference>
<feature type="domain" description="Cyclin C-terminal" evidence="3">
    <location>
        <begin position="148"/>
        <end position="264"/>
    </location>
</feature>
<keyword evidence="1" id="KW-0195">Cyclin</keyword>
<feature type="compositionally biased region" description="Basic and acidic residues" evidence="2">
    <location>
        <begin position="313"/>
        <end position="324"/>
    </location>
</feature>
<dbReference type="RefSeq" id="XP_016646412.1">
    <property type="nucleotide sequence ID" value="XM_016783212.1"/>
</dbReference>
<dbReference type="Pfam" id="PF16899">
    <property type="entry name" value="Cyclin_C_2"/>
    <property type="match status" value="1"/>
</dbReference>
<dbReference type="InterPro" id="IPR031658">
    <property type="entry name" value="Cyclin_C_2"/>
</dbReference>
<dbReference type="InterPro" id="IPR043198">
    <property type="entry name" value="Cyclin/Ssn8"/>
</dbReference>
<dbReference type="KEGG" id="sapo:SAPIO_CDS0436"/>
<sequence length="359" mass="40889">MDAIEDIRYRQSTQFRIWSYSRSKLAELRAKTNALATTHITNRLAAAQDGQPLPEFLTPQEEEKLLKFFTVELLRAAAFCELPTEIRATAAVHLRRFYVTNSVMTYSPTELLKTCLFAEKFPNTTAEEVVAGEFLLCQGIRFCFDVRHPFRALEGVILELRRLYPDERSRIDRVHAQARHILKFSPLITDAYFHYTPSQIMFAALLMADPELAERFIQRSFDFTASQASANGKTESPVKPDTEALEALQRKIVQTIKSCRELLETEPPERMDNYWGTAECNKEIRPLLRKLKKCRDPDRADLVALQRARREQAVRKDHAIKPQDDGSVFGGGLSDGAQAREAKRRKVGGALEDPFGPAL</sequence>
<dbReference type="GeneID" id="27718588"/>
<dbReference type="PANTHER" id="PTHR10026">
    <property type="entry name" value="CYCLIN"/>
    <property type="match status" value="1"/>
</dbReference>
<keyword evidence="5" id="KW-1185">Reference proteome</keyword>
<gene>
    <name evidence="4" type="ORF">SAPIO_CDS0436</name>
</gene>
<dbReference type="Proteomes" id="UP000028545">
    <property type="component" value="Unassembled WGS sequence"/>
</dbReference>
<name>A0A084GH01_PSEDA</name>
<evidence type="ECO:0000259" key="3">
    <source>
        <dbReference type="Pfam" id="PF16899"/>
    </source>
</evidence>
<evidence type="ECO:0000256" key="2">
    <source>
        <dbReference type="SAM" id="MobiDB-lite"/>
    </source>
</evidence>
<dbReference type="EMBL" id="JOWA01000022">
    <property type="protein sequence ID" value="KEZ46613.1"/>
    <property type="molecule type" value="Genomic_DNA"/>
</dbReference>
<dbReference type="VEuPathDB" id="FungiDB:SAPIO_CDS0436"/>
<dbReference type="GO" id="GO:0016538">
    <property type="term" value="F:cyclin-dependent protein serine/threonine kinase regulator activity"/>
    <property type="evidence" value="ECO:0007669"/>
    <property type="project" value="InterPro"/>
</dbReference>
<evidence type="ECO:0000313" key="5">
    <source>
        <dbReference type="Proteomes" id="UP000028545"/>
    </source>
</evidence>
<evidence type="ECO:0000256" key="1">
    <source>
        <dbReference type="ARBA" id="ARBA00023127"/>
    </source>
</evidence>
<dbReference type="OrthoDB" id="340962at2759"/>
<feature type="region of interest" description="Disordered" evidence="2">
    <location>
        <begin position="313"/>
        <end position="359"/>
    </location>
</feature>
<dbReference type="CDD" id="cd20524">
    <property type="entry name" value="CYCLIN_CCNH_rpt1"/>
    <property type="match status" value="1"/>
</dbReference>
<dbReference type="InterPro" id="IPR036915">
    <property type="entry name" value="Cyclin-like_sf"/>
</dbReference>